<dbReference type="PRINTS" id="PR00756">
    <property type="entry name" value="ALADIPTASE"/>
</dbReference>
<gene>
    <name evidence="16" type="ORF">J7I44_03315</name>
</gene>
<evidence type="ECO:0000256" key="9">
    <source>
        <dbReference type="ARBA" id="ARBA00022723"/>
    </source>
</evidence>
<comment type="cofactor">
    <cofactor evidence="2">
        <name>Zn(2+)</name>
        <dbReference type="ChEBI" id="CHEBI:29105"/>
    </cofactor>
</comment>
<comment type="similarity">
    <text evidence="4">Belongs to the peptidase M1 family.</text>
</comment>
<evidence type="ECO:0000256" key="11">
    <source>
        <dbReference type="ARBA" id="ARBA00022833"/>
    </source>
</evidence>
<evidence type="ECO:0000256" key="5">
    <source>
        <dbReference type="ARBA" id="ARBA00012564"/>
    </source>
</evidence>
<evidence type="ECO:0000256" key="3">
    <source>
        <dbReference type="ARBA" id="ARBA00004496"/>
    </source>
</evidence>
<reference evidence="16 17" key="1">
    <citation type="submission" date="2021-04" db="EMBL/GenBank/DDBJ databases">
        <authorList>
            <person name="Huq M.A."/>
        </authorList>
    </citation>
    <scope>NUCLEOTIDE SEQUENCE [LARGE SCALE GENOMIC DNA]</scope>
    <source>
        <strain evidence="16 17">MAH-13</strain>
    </source>
</reference>
<evidence type="ECO:0000256" key="7">
    <source>
        <dbReference type="ARBA" id="ARBA00022490"/>
    </source>
</evidence>
<keyword evidence="7" id="KW-0963">Cytoplasm</keyword>
<dbReference type="PANTHER" id="PTHR45726">
    <property type="entry name" value="LEUKOTRIENE A-4 HYDROLASE"/>
    <property type="match status" value="1"/>
</dbReference>
<dbReference type="EMBL" id="JAGJRS010000007">
    <property type="protein sequence ID" value="MBP1473311.1"/>
    <property type="molecule type" value="Genomic_DNA"/>
</dbReference>
<keyword evidence="12" id="KW-0482">Metalloprotease</keyword>
<evidence type="ECO:0000256" key="12">
    <source>
        <dbReference type="ARBA" id="ARBA00023049"/>
    </source>
</evidence>
<dbReference type="Gene3D" id="2.60.40.1730">
    <property type="entry name" value="tricorn interacting facor f3 domain"/>
    <property type="match status" value="1"/>
</dbReference>
<dbReference type="InterPro" id="IPR027268">
    <property type="entry name" value="Peptidase_M4/M1_CTD_sf"/>
</dbReference>
<evidence type="ECO:0000256" key="2">
    <source>
        <dbReference type="ARBA" id="ARBA00001947"/>
    </source>
</evidence>
<organism evidence="16 17">
    <name type="scientific">Frateuria flava</name>
    <dbReference type="NCBI Taxonomy" id="2821489"/>
    <lineage>
        <taxon>Bacteria</taxon>
        <taxon>Pseudomonadati</taxon>
        <taxon>Pseudomonadota</taxon>
        <taxon>Gammaproteobacteria</taxon>
        <taxon>Lysobacterales</taxon>
        <taxon>Rhodanobacteraceae</taxon>
        <taxon>Frateuria</taxon>
    </lineage>
</organism>
<feature type="chain" id="PRO_5046267486" description="Aminopeptidase N" evidence="13">
    <location>
        <begin position="23"/>
        <end position="584"/>
    </location>
</feature>
<evidence type="ECO:0000313" key="17">
    <source>
        <dbReference type="Proteomes" id="UP000823790"/>
    </source>
</evidence>
<dbReference type="InterPro" id="IPR034015">
    <property type="entry name" value="M1_LTA4H"/>
</dbReference>
<dbReference type="PANTHER" id="PTHR45726:SF3">
    <property type="entry name" value="LEUKOTRIENE A-4 HYDROLASE"/>
    <property type="match status" value="1"/>
</dbReference>
<dbReference type="RefSeq" id="WP_209615714.1">
    <property type="nucleotide sequence ID" value="NZ_JAGJRS010000007.1"/>
</dbReference>
<protein>
    <recommendedName>
        <fullName evidence="6">Aminopeptidase N</fullName>
        <ecNumber evidence="5">3.4.11.2</ecNumber>
    </recommendedName>
</protein>
<dbReference type="Pfam" id="PF01433">
    <property type="entry name" value="Peptidase_M1"/>
    <property type="match status" value="1"/>
</dbReference>
<evidence type="ECO:0000256" key="1">
    <source>
        <dbReference type="ARBA" id="ARBA00000098"/>
    </source>
</evidence>
<evidence type="ECO:0000259" key="14">
    <source>
        <dbReference type="Pfam" id="PF01433"/>
    </source>
</evidence>
<name>A0ABS4DJS4_9GAMM</name>
<sequence>MHPRLSLLALGVALGLTASAHAAEPAAVEQPKLTRQTLDSGGTMPAEQARLHFDHADLHFTIDPQRRHLDGEATLHFTAREPTDVLLLDLDKNLPIRIIAVDGKALAASAWSNPDGRLRIHLPKPLAKGGSVSTTIAYGGQPHVAKRAPWDGGFVWSHTDDGQPWIASAVEGEGCDLFWPCIDQPTGEPDLVDTYVTVPKALAAPGNGVLVEVKDNGATRTWHWRIKQPDTYAITINVGPFEELKGDYKSRYGNTIPMELWYLRGHEAGAKALFGEFPRMLDFFEQEIGPYPFGDEKMGVVETPHLGMEHQTINAYGNGYPKSEYGFDWLLQHEFAHEWFGNQMTNRNWDDMWLHEGFGTYMQPLYGQYLHGDMPYFAMLHDERMKLTNAAPIVSGQPKTEEGVSDGKLGPGLDIYYKGSLMLHTLRGLIGDDAFFESVRRLVYGRPDPEPGNFKPRYATTKEYMGIVDQVTGKDLKWFFDVYLYDAKLPRLESSRQGDTLRFQWVTGHGEPFPMPLEVQVGDTVHTLPMADGTGELQVPEGSLMIVDPRSKVLREMPHAEAFQAWEKAQKAEKKASEKAGKKD</sequence>
<comment type="caution">
    <text evidence="16">The sequence shown here is derived from an EMBL/GenBank/DDBJ whole genome shotgun (WGS) entry which is preliminary data.</text>
</comment>
<evidence type="ECO:0000256" key="10">
    <source>
        <dbReference type="ARBA" id="ARBA00022801"/>
    </source>
</evidence>
<keyword evidence="10" id="KW-0378">Hydrolase</keyword>
<dbReference type="EC" id="3.4.11.2" evidence="5"/>
<dbReference type="InterPro" id="IPR042097">
    <property type="entry name" value="Aminopeptidase_N-like_N_sf"/>
</dbReference>
<dbReference type="SUPFAM" id="SSF63737">
    <property type="entry name" value="Leukotriene A4 hydrolase N-terminal domain"/>
    <property type="match status" value="1"/>
</dbReference>
<dbReference type="Gene3D" id="1.10.390.10">
    <property type="entry name" value="Neutral Protease Domain 2"/>
    <property type="match status" value="1"/>
</dbReference>
<dbReference type="SUPFAM" id="SSF55486">
    <property type="entry name" value="Metalloproteases ('zincins'), catalytic domain"/>
    <property type="match status" value="1"/>
</dbReference>
<comment type="subcellular location">
    <subcellularLocation>
        <location evidence="3">Cytoplasm</location>
    </subcellularLocation>
</comment>
<keyword evidence="11" id="KW-0862">Zinc</keyword>
<feature type="signal peptide" evidence="13">
    <location>
        <begin position="1"/>
        <end position="22"/>
    </location>
</feature>
<dbReference type="InterPro" id="IPR045357">
    <property type="entry name" value="Aminopeptidase_N-like_N"/>
</dbReference>
<feature type="domain" description="Peptidase M1 membrane alanine aminopeptidase" evidence="14">
    <location>
        <begin position="331"/>
        <end position="482"/>
    </location>
</feature>
<evidence type="ECO:0000313" key="16">
    <source>
        <dbReference type="EMBL" id="MBP1473311.1"/>
    </source>
</evidence>
<keyword evidence="9" id="KW-0479">Metal-binding</keyword>
<evidence type="ECO:0000256" key="13">
    <source>
        <dbReference type="SAM" id="SignalP"/>
    </source>
</evidence>
<proteinExistence type="inferred from homology"/>
<evidence type="ECO:0000256" key="6">
    <source>
        <dbReference type="ARBA" id="ARBA00015611"/>
    </source>
</evidence>
<evidence type="ECO:0000256" key="4">
    <source>
        <dbReference type="ARBA" id="ARBA00010136"/>
    </source>
</evidence>
<evidence type="ECO:0000259" key="15">
    <source>
        <dbReference type="Pfam" id="PF17900"/>
    </source>
</evidence>
<comment type="catalytic activity">
    <reaction evidence="1">
        <text>Release of an N-terminal amino acid, Xaa-|-Yaa- from a peptide, amide or arylamide. Xaa is preferably Ala, but may be most amino acids including Pro (slow action). When a terminal hydrophobic residue is followed by a prolyl residue, the two may be released as an intact Xaa-Pro dipeptide.</text>
        <dbReference type="EC" id="3.4.11.2"/>
    </reaction>
</comment>
<dbReference type="Pfam" id="PF17900">
    <property type="entry name" value="Peptidase_M1_N"/>
    <property type="match status" value="1"/>
</dbReference>
<keyword evidence="13" id="KW-0732">Signal</keyword>
<keyword evidence="17" id="KW-1185">Reference proteome</keyword>
<keyword evidence="8" id="KW-0645">Protease</keyword>
<dbReference type="InterPro" id="IPR014782">
    <property type="entry name" value="Peptidase_M1_dom"/>
</dbReference>
<accession>A0ABS4DJS4</accession>
<evidence type="ECO:0000256" key="8">
    <source>
        <dbReference type="ARBA" id="ARBA00022670"/>
    </source>
</evidence>
<dbReference type="Proteomes" id="UP000823790">
    <property type="component" value="Unassembled WGS sequence"/>
</dbReference>
<dbReference type="InterPro" id="IPR001930">
    <property type="entry name" value="Peptidase_M1"/>
</dbReference>
<dbReference type="CDD" id="cd09603">
    <property type="entry name" value="M1_APN_like"/>
    <property type="match status" value="1"/>
</dbReference>
<feature type="domain" description="Aminopeptidase N-like N-terminal" evidence="15">
    <location>
        <begin position="54"/>
        <end position="215"/>
    </location>
</feature>